<dbReference type="InterPro" id="IPR027417">
    <property type="entry name" value="P-loop_NTPase"/>
</dbReference>
<dbReference type="EMBL" id="JAGEMI010000004">
    <property type="protein sequence ID" value="MBO1869172.1"/>
    <property type="molecule type" value="Genomic_DNA"/>
</dbReference>
<sequence>MSVLTRKLKLSINRKLINKNEGNDKSLFAEGWINRSLTPKQLADSINKGIAYCCQLDGLRKSANFLCSDIISVDIDGTRRIDEMMCDPIVERFLTIFYTTPSHTNEQHRFRLIFALPRTIDSRDEMVAASRSLTLRLNGDRGATDAARIFYGSRGSNPQIFDRGIDAALLDELIKQGLDTDHSDTKGSAVTASSVSKLTVAAELPIKTGYGKTLPFSQIDFGTAVCCPFHHDEHASAFVLKSRTGTRGLHCSTCAQTFWLEGTTIPSYDFFDFDKRVREVKAYFDKHHDLGPLKDLFVNEDPIHEGLTDANIAITSSKYLTLNRINDGLTLIKSPKGTGKTERLSAVLDADPGSVLLIGHRVALIRQSCARLKLECYLDFDGPIDRLRVGICLDSLQRLRSRTGTANIFKTIIIDESEQVLSHFLSQTMDSEGRDREAIFILFKMLIQRAKRVIALDADLSWLTFETLTKMRNERPAHSPPPAAPRLTHIILNDHPVDKTIAIFQSESHLLADLKQAIDNKKRVFVTSNSKRRIDNLNAAIAADFEGTVRGLLITSATKDDPPVKAFIETPSKQALRYSVILTSPSLGTGVDIAFPDDAQEIDVVYGFFDALITTHFDCDQQLARVRHPGAVKVWISPRRFNFDTAVDVIRKDIQVSNSYKNLLVGYDALGRPTYLDDDPLLDMAIADRVAATSFEEQSKKAFSRS</sequence>
<dbReference type="NCBIfam" id="NF042913">
    <property type="entry name" value="CyRepA1"/>
    <property type="match status" value="1"/>
</dbReference>
<accession>A0A939MFW4</accession>
<dbReference type="Proteomes" id="UP000664702">
    <property type="component" value="Plasmid pBb144S4a"/>
</dbReference>
<dbReference type="KEGG" id="bban:J4G43_052825"/>
<keyword evidence="3" id="KW-0614">Plasmid</keyword>
<geneLocation type="plasmid" evidence="3 4">
    <name>pBb144S4a</name>
</geneLocation>
<reference evidence="3 4" key="2">
    <citation type="journal article" date="2022" name="Int. J. Syst. Evol. Microbiol.">
        <title>Strains of Bradyrhizobium barranii sp. nov. associated with legumes native to Canada are symbionts of soybeans and belong to different subspecies (subsp. barranii subsp. nov. and subsp. apii subsp. nov.) and symbiovars (sv. glycinearum and sv. septentrionale).</title>
        <authorList>
            <person name="Bromfield E.S.P."/>
            <person name="Cloutier S."/>
            <person name="Wasai-Hara S."/>
            <person name="Minamisawa K."/>
        </authorList>
    </citation>
    <scope>NUCLEOTIDE SEQUENCE [LARGE SCALE GENOMIC DNA]</scope>
    <source>
        <strain evidence="3 4">144S4</strain>
        <plasmid evidence="4">pBb144S4a</plasmid>
    </source>
</reference>
<evidence type="ECO:0000313" key="4">
    <source>
        <dbReference type="Proteomes" id="UP000664702"/>
    </source>
</evidence>
<proteinExistence type="predicted"/>
<gene>
    <name evidence="3" type="ORF">J4G43_052825</name>
    <name evidence="2" type="ORF">J4G43_53235</name>
</gene>
<feature type="domain" description="Replication origin-binding protein" evidence="1">
    <location>
        <begin position="328"/>
        <end position="476"/>
    </location>
</feature>
<dbReference type="GO" id="GO:0003688">
    <property type="term" value="F:DNA replication origin binding"/>
    <property type="evidence" value="ECO:0007669"/>
    <property type="project" value="InterPro"/>
</dbReference>
<reference evidence="2" key="1">
    <citation type="submission" date="2021-03" db="EMBL/GenBank/DDBJ databases">
        <title>Whole Genome Sequence of Bradyrhizobium sp. Strain 144S4.</title>
        <authorList>
            <person name="Bromfield E.S.P."/>
            <person name="Cloutier S."/>
        </authorList>
    </citation>
    <scope>NUCLEOTIDE SEQUENCE [LARGE SCALE GENOMIC DNA]</scope>
    <source>
        <strain evidence="2">144S4</strain>
    </source>
</reference>
<dbReference type="InterPro" id="IPR003450">
    <property type="entry name" value="Replication_origin-bd"/>
</dbReference>
<dbReference type="EMBL" id="CP086137">
    <property type="protein sequence ID" value="UEM17914.1"/>
    <property type="molecule type" value="Genomic_DNA"/>
</dbReference>
<evidence type="ECO:0000259" key="1">
    <source>
        <dbReference type="Pfam" id="PF02399"/>
    </source>
</evidence>
<dbReference type="GO" id="GO:0006260">
    <property type="term" value="P:DNA replication"/>
    <property type="evidence" value="ECO:0007669"/>
    <property type="project" value="InterPro"/>
</dbReference>
<organism evidence="2">
    <name type="scientific">Bradyrhizobium barranii subsp. barranii</name>
    <dbReference type="NCBI Taxonomy" id="2823807"/>
    <lineage>
        <taxon>Bacteria</taxon>
        <taxon>Pseudomonadati</taxon>
        <taxon>Pseudomonadota</taxon>
        <taxon>Alphaproteobacteria</taxon>
        <taxon>Hyphomicrobiales</taxon>
        <taxon>Nitrobacteraceae</taxon>
        <taxon>Bradyrhizobium</taxon>
        <taxon>Bradyrhizobium barranii</taxon>
    </lineage>
</organism>
<dbReference type="InterPro" id="IPR049996">
    <property type="entry name" value="Slr7037-like"/>
</dbReference>
<protein>
    <submittedName>
        <fullName evidence="2">Signal recognition particle</fullName>
    </submittedName>
</protein>
<evidence type="ECO:0000313" key="3">
    <source>
        <dbReference type="EMBL" id="UEM17914.1"/>
    </source>
</evidence>
<dbReference type="RefSeq" id="WP_208089722.1">
    <property type="nucleotide sequence ID" value="NZ_CP086137.1"/>
</dbReference>
<name>A0A939MFW4_9BRAD</name>
<dbReference type="Pfam" id="PF02399">
    <property type="entry name" value="Herpes_ori_bp"/>
    <property type="match status" value="1"/>
</dbReference>
<dbReference type="AlphaFoldDB" id="A0A939MFW4"/>
<dbReference type="GO" id="GO:0005524">
    <property type="term" value="F:ATP binding"/>
    <property type="evidence" value="ECO:0007669"/>
    <property type="project" value="InterPro"/>
</dbReference>
<dbReference type="SUPFAM" id="SSF52540">
    <property type="entry name" value="P-loop containing nucleoside triphosphate hydrolases"/>
    <property type="match status" value="1"/>
</dbReference>
<evidence type="ECO:0000313" key="2">
    <source>
        <dbReference type="EMBL" id="MBO1869172.1"/>
    </source>
</evidence>